<dbReference type="RefSeq" id="WP_307410608.1">
    <property type="nucleotide sequence ID" value="NZ_JAUSTW010000006.1"/>
</dbReference>
<evidence type="ECO:0000259" key="5">
    <source>
        <dbReference type="PROSITE" id="PS51192"/>
    </source>
</evidence>
<accession>A0ABT9XYD4</accession>
<dbReference type="InterPro" id="IPR014001">
    <property type="entry name" value="Helicase_ATP-bd"/>
</dbReference>
<evidence type="ECO:0000256" key="1">
    <source>
        <dbReference type="ARBA" id="ARBA00022741"/>
    </source>
</evidence>
<dbReference type="EMBL" id="JAUSTW010000006">
    <property type="protein sequence ID" value="MDQ0200585.1"/>
    <property type="molecule type" value="Genomic_DNA"/>
</dbReference>
<dbReference type="InterPro" id="IPR001650">
    <property type="entry name" value="Helicase_C-like"/>
</dbReference>
<keyword evidence="4" id="KW-0067">ATP-binding</keyword>
<dbReference type="PROSITE" id="PS51192">
    <property type="entry name" value="HELICASE_ATP_BIND_1"/>
    <property type="match status" value="1"/>
</dbReference>
<keyword evidence="1" id="KW-0547">Nucleotide-binding</keyword>
<dbReference type="InterPro" id="IPR027417">
    <property type="entry name" value="P-loop_NTPase"/>
</dbReference>
<organism evidence="7 8">
    <name type="scientific">Neobacillus ginsengisoli</name>
    <dbReference type="NCBI Taxonomy" id="904295"/>
    <lineage>
        <taxon>Bacteria</taxon>
        <taxon>Bacillati</taxon>
        <taxon>Bacillota</taxon>
        <taxon>Bacilli</taxon>
        <taxon>Bacillales</taxon>
        <taxon>Bacillaceae</taxon>
        <taxon>Neobacillus</taxon>
    </lineage>
</organism>
<dbReference type="InterPro" id="IPR050547">
    <property type="entry name" value="DEAD_box_RNA_helicases"/>
</dbReference>
<dbReference type="Proteomes" id="UP001224122">
    <property type="component" value="Unassembled WGS sequence"/>
</dbReference>
<proteinExistence type="predicted"/>
<dbReference type="SMART" id="SM00487">
    <property type="entry name" value="DEXDc"/>
    <property type="match status" value="1"/>
</dbReference>
<evidence type="ECO:0000313" key="8">
    <source>
        <dbReference type="Proteomes" id="UP001224122"/>
    </source>
</evidence>
<dbReference type="InterPro" id="IPR011545">
    <property type="entry name" value="DEAD/DEAH_box_helicase_dom"/>
</dbReference>
<evidence type="ECO:0000259" key="6">
    <source>
        <dbReference type="PROSITE" id="PS51194"/>
    </source>
</evidence>
<dbReference type="InterPro" id="IPR044742">
    <property type="entry name" value="DEAD/DEAH_RhlB"/>
</dbReference>
<evidence type="ECO:0000256" key="2">
    <source>
        <dbReference type="ARBA" id="ARBA00022801"/>
    </source>
</evidence>
<keyword evidence="3 7" id="KW-0347">Helicase</keyword>
<protein>
    <submittedName>
        <fullName evidence="7">Superfamily II DNA/RNA helicase</fullName>
    </submittedName>
</protein>
<dbReference type="CDD" id="cd18787">
    <property type="entry name" value="SF2_C_DEAD"/>
    <property type="match status" value="1"/>
</dbReference>
<dbReference type="CDD" id="cd00268">
    <property type="entry name" value="DEADc"/>
    <property type="match status" value="1"/>
</dbReference>
<dbReference type="SMART" id="SM00490">
    <property type="entry name" value="HELICc"/>
    <property type="match status" value="1"/>
</dbReference>
<dbReference type="GO" id="GO:0004386">
    <property type="term" value="F:helicase activity"/>
    <property type="evidence" value="ECO:0007669"/>
    <property type="project" value="UniProtKB-KW"/>
</dbReference>
<dbReference type="PANTHER" id="PTHR47963">
    <property type="entry name" value="DEAD-BOX ATP-DEPENDENT RNA HELICASE 47, MITOCHONDRIAL"/>
    <property type="match status" value="1"/>
</dbReference>
<evidence type="ECO:0000313" key="7">
    <source>
        <dbReference type="EMBL" id="MDQ0200585.1"/>
    </source>
</evidence>
<dbReference type="Pfam" id="PF00271">
    <property type="entry name" value="Helicase_C"/>
    <property type="match status" value="1"/>
</dbReference>
<dbReference type="SUPFAM" id="SSF52540">
    <property type="entry name" value="P-loop containing nucleoside triphosphate hydrolases"/>
    <property type="match status" value="1"/>
</dbReference>
<feature type="domain" description="Helicase C-terminal" evidence="6">
    <location>
        <begin position="226"/>
        <end position="370"/>
    </location>
</feature>
<dbReference type="Gene3D" id="3.40.50.300">
    <property type="entry name" value="P-loop containing nucleotide triphosphate hydrolases"/>
    <property type="match status" value="2"/>
</dbReference>
<dbReference type="PROSITE" id="PS51194">
    <property type="entry name" value="HELICASE_CTER"/>
    <property type="match status" value="1"/>
</dbReference>
<comment type="caution">
    <text evidence="7">The sequence shown here is derived from an EMBL/GenBank/DDBJ whole genome shotgun (WGS) entry which is preliminary data.</text>
</comment>
<feature type="domain" description="Helicase ATP-binding" evidence="5">
    <location>
        <begin position="29"/>
        <end position="199"/>
    </location>
</feature>
<dbReference type="PANTHER" id="PTHR47963:SF7">
    <property type="entry name" value="ATP-DEPENDENT RNA HELICASE YFML-RELATED"/>
    <property type="match status" value="1"/>
</dbReference>
<evidence type="ECO:0000256" key="4">
    <source>
        <dbReference type="ARBA" id="ARBA00022840"/>
    </source>
</evidence>
<sequence>MFNNLKPFLQEAWQKSGFQTATAIQSVAIPTIIEGKDVIAESPTGTGKTLAYLIPLLNKIDPDLQSLQAVVLASSQELVMQVFQEFQKWSEGSGIRGTSIIGGANLKRQLEKLKKRPHVIFATPGRLLELIKQKKVKMHEVKMVVLDEGDQLLIPEHLSTVQHIVKSTMSDRQVVLFSATMKAGTEKLAKEMTKNPEVLRIAKDEVASSGEVEHIYFLCEQRDKIKLLEKIVRLEDSKSLAFINDIGEIQVFKEKLHFKELSTGILHSDMKKLERQAALKAFRDGKMKMLIATDVAARGLDIQGVTHVVQIDFPKDITQYVHRAGRTGRMGANGIVISLVTEREERELKRFCRELNLPLHKRVFYKGQIAEEDQREQKMRR</sequence>
<gene>
    <name evidence="7" type="ORF">J2S10_003774</name>
</gene>
<dbReference type="Pfam" id="PF00270">
    <property type="entry name" value="DEAD"/>
    <property type="match status" value="1"/>
</dbReference>
<evidence type="ECO:0000256" key="3">
    <source>
        <dbReference type="ARBA" id="ARBA00022806"/>
    </source>
</evidence>
<name>A0ABT9XYD4_9BACI</name>
<keyword evidence="8" id="KW-1185">Reference proteome</keyword>
<keyword evidence="2" id="KW-0378">Hydrolase</keyword>
<reference evidence="7 8" key="1">
    <citation type="submission" date="2023-07" db="EMBL/GenBank/DDBJ databases">
        <title>Genomic Encyclopedia of Type Strains, Phase IV (KMG-IV): sequencing the most valuable type-strain genomes for metagenomic binning, comparative biology and taxonomic classification.</title>
        <authorList>
            <person name="Goeker M."/>
        </authorList>
    </citation>
    <scope>NUCLEOTIDE SEQUENCE [LARGE SCALE GENOMIC DNA]</scope>
    <source>
        <strain evidence="7 8">DSM 27594</strain>
    </source>
</reference>